<dbReference type="GO" id="GO:0043248">
    <property type="term" value="P:proteasome assembly"/>
    <property type="evidence" value="ECO:0007669"/>
    <property type="project" value="InterPro"/>
</dbReference>
<proteinExistence type="predicted"/>
<dbReference type="PANTHER" id="PTHR13554:SF10">
    <property type="entry name" value="26S PROTEASOME NON-ATPASE REGULATORY SUBUNIT 5"/>
    <property type="match status" value="1"/>
</dbReference>
<organism evidence="1">
    <name type="scientific">Rhizopus microsporus var. microsporus</name>
    <dbReference type="NCBI Taxonomy" id="86635"/>
    <lineage>
        <taxon>Eukaryota</taxon>
        <taxon>Fungi</taxon>
        <taxon>Fungi incertae sedis</taxon>
        <taxon>Mucoromycota</taxon>
        <taxon>Mucoromycotina</taxon>
        <taxon>Mucoromycetes</taxon>
        <taxon>Mucorales</taxon>
        <taxon>Mucorineae</taxon>
        <taxon>Rhizopodaceae</taxon>
        <taxon>Rhizopus</taxon>
    </lineage>
</organism>
<dbReference type="PANTHER" id="PTHR13554">
    <property type="entry name" value="26S PROTEASOME NON-ATPASE REGULATORY SUBUNIT 5-RELATED"/>
    <property type="match status" value="1"/>
</dbReference>
<gene>
    <name evidence="1" type="ORF">BCV72DRAFT_307617</name>
</gene>
<dbReference type="InterPro" id="IPR011989">
    <property type="entry name" value="ARM-like"/>
</dbReference>
<dbReference type="GO" id="GO:0005829">
    <property type="term" value="C:cytosol"/>
    <property type="evidence" value="ECO:0007669"/>
    <property type="project" value="TreeGrafter"/>
</dbReference>
<dbReference type="EMBL" id="KV921980">
    <property type="protein sequence ID" value="ORE04147.1"/>
    <property type="molecule type" value="Genomic_DNA"/>
</dbReference>
<dbReference type="InterPro" id="IPR019538">
    <property type="entry name" value="PSMD5"/>
</dbReference>
<dbReference type="Gene3D" id="1.25.10.10">
    <property type="entry name" value="Leucine-rich Repeat Variant"/>
    <property type="match status" value="1"/>
</dbReference>
<dbReference type="Proteomes" id="UP000242414">
    <property type="component" value="Unassembled WGS sequence"/>
</dbReference>
<sequence length="508" mass="57236">MSTATLLIQVIEVLDPQSDVPLKDKVSILQAFSSTLKEPVTMEQSREILSTAPLGLFYHGLSLEEENLTNVLCEVINKLLGPFSYTDIVSPENKPLLTEGLTHYNTQIRLLSVQQVFKCLISNDLIQSMLNSDIYMHILTTLAFQDTKTAQKASELLYKTAFTEPGQEVIFNSTTCAIFKQLLRVNETVKFRIYDLLIRISSISDHAFELCEATGLLHEFLSELKSDDLLVKINAIELLNEVAATSAGLSFLEKANLVDGMAAILDNEDEADVAVVLVKCSIIKFVGNLGENTQVPFKQLSEQYDILDRMERIMDTDNDEILIVTISSIGLIGSHLAGLDLLLSKNPTMISKLFNHYHSSIGPVKAVILQTLSKLIGVRDEPMNESDKLTLMVFKQYHGFPTRLIAEAKQPDDDIRTACFALMQSIAFHEWGLEYMSQSNEFMQYILDRTTERMQQGQLWKFTVIQTLTNHPTAKELLGNEYYPQCQMYIRQGPYYKPLEATVAFESS</sequence>
<dbReference type="AlphaFoldDB" id="A0A1X0QWK8"/>
<dbReference type="OrthoDB" id="10250600at2759"/>
<protein>
    <submittedName>
        <fullName evidence="1">ARM repeat-containing protein</fullName>
    </submittedName>
</protein>
<name>A0A1X0QWK8_RHIZD</name>
<reference evidence="1" key="1">
    <citation type="journal article" date="2016" name="Proc. Natl. Acad. Sci. U.S.A.">
        <title>Lipid metabolic changes in an early divergent fungus govern the establishment of a mutualistic symbiosis with endobacteria.</title>
        <authorList>
            <person name="Lastovetsky O.A."/>
            <person name="Gaspar M.L."/>
            <person name="Mondo S.J."/>
            <person name="LaButti K.M."/>
            <person name="Sandor L."/>
            <person name="Grigoriev I.V."/>
            <person name="Henry S.A."/>
            <person name="Pawlowska T.E."/>
        </authorList>
    </citation>
    <scope>NUCLEOTIDE SEQUENCE [LARGE SCALE GENOMIC DNA]</scope>
    <source>
        <strain evidence="1">ATCC 52814</strain>
    </source>
</reference>
<dbReference type="SUPFAM" id="SSF48371">
    <property type="entry name" value="ARM repeat"/>
    <property type="match status" value="1"/>
</dbReference>
<dbReference type="VEuPathDB" id="FungiDB:BCV72DRAFT_307617"/>
<accession>A0A1X0QWK8</accession>
<dbReference type="InterPro" id="IPR016024">
    <property type="entry name" value="ARM-type_fold"/>
</dbReference>
<evidence type="ECO:0000313" key="1">
    <source>
        <dbReference type="EMBL" id="ORE04147.1"/>
    </source>
</evidence>
<dbReference type="Pfam" id="PF10508">
    <property type="entry name" value="Proteasom_PSMB"/>
    <property type="match status" value="1"/>
</dbReference>